<comment type="caution">
    <text evidence="2">The sequence shown here is derived from an EMBL/GenBank/DDBJ whole genome shotgun (WGS) entry which is preliminary data.</text>
</comment>
<feature type="region of interest" description="Disordered" evidence="1">
    <location>
        <begin position="92"/>
        <end position="138"/>
    </location>
</feature>
<name>A0A392NHC0_9FABA</name>
<dbReference type="EMBL" id="LXQA010039842">
    <property type="protein sequence ID" value="MCH99266.1"/>
    <property type="molecule type" value="Genomic_DNA"/>
</dbReference>
<dbReference type="AlphaFoldDB" id="A0A392NHC0"/>
<organism evidence="2 3">
    <name type="scientific">Trifolium medium</name>
    <dbReference type="NCBI Taxonomy" id="97028"/>
    <lineage>
        <taxon>Eukaryota</taxon>
        <taxon>Viridiplantae</taxon>
        <taxon>Streptophyta</taxon>
        <taxon>Embryophyta</taxon>
        <taxon>Tracheophyta</taxon>
        <taxon>Spermatophyta</taxon>
        <taxon>Magnoliopsida</taxon>
        <taxon>eudicotyledons</taxon>
        <taxon>Gunneridae</taxon>
        <taxon>Pentapetalae</taxon>
        <taxon>rosids</taxon>
        <taxon>fabids</taxon>
        <taxon>Fabales</taxon>
        <taxon>Fabaceae</taxon>
        <taxon>Papilionoideae</taxon>
        <taxon>50 kb inversion clade</taxon>
        <taxon>NPAAA clade</taxon>
        <taxon>Hologalegina</taxon>
        <taxon>IRL clade</taxon>
        <taxon>Trifolieae</taxon>
        <taxon>Trifolium</taxon>
    </lineage>
</organism>
<dbReference type="Proteomes" id="UP000265520">
    <property type="component" value="Unassembled WGS sequence"/>
</dbReference>
<protein>
    <submittedName>
        <fullName evidence="2">Uncharacterized protein</fullName>
    </submittedName>
</protein>
<evidence type="ECO:0000313" key="2">
    <source>
        <dbReference type="EMBL" id="MCH99266.1"/>
    </source>
</evidence>
<reference evidence="2 3" key="1">
    <citation type="journal article" date="2018" name="Front. Plant Sci.">
        <title>Red Clover (Trifolium pratense) and Zigzag Clover (T. medium) - A Picture of Genomic Similarities and Differences.</title>
        <authorList>
            <person name="Dluhosova J."/>
            <person name="Istvanek J."/>
            <person name="Nedelnik J."/>
            <person name="Repkova J."/>
        </authorList>
    </citation>
    <scope>NUCLEOTIDE SEQUENCE [LARGE SCALE GENOMIC DNA]</scope>
    <source>
        <strain evidence="3">cv. 10/8</strain>
        <tissue evidence="2">Leaf</tissue>
    </source>
</reference>
<sequence length="138" mass="15505">MGLIKKARIPIPPLVHEHLGIIDDRHVVRHCKAKNPEQQHQAPAHPAGPSIDPTLQTWFYHTWDQNASNYRAMTAMHESMYQLHLQGPVMTPQDFHAHNNWPGDRPHFGGESGAGDDDEEADEATVNAFVDEEDDASD</sequence>
<feature type="compositionally biased region" description="Acidic residues" evidence="1">
    <location>
        <begin position="114"/>
        <end position="123"/>
    </location>
</feature>
<proteinExistence type="predicted"/>
<keyword evidence="3" id="KW-1185">Reference proteome</keyword>
<evidence type="ECO:0000313" key="3">
    <source>
        <dbReference type="Proteomes" id="UP000265520"/>
    </source>
</evidence>
<evidence type="ECO:0000256" key="1">
    <source>
        <dbReference type="SAM" id="MobiDB-lite"/>
    </source>
</evidence>
<accession>A0A392NHC0</accession>